<dbReference type="EMBL" id="BMJI01000019">
    <property type="protein sequence ID" value="GGC97159.1"/>
    <property type="molecule type" value="Genomic_DNA"/>
</dbReference>
<protein>
    <submittedName>
        <fullName evidence="1">Uncharacterized protein</fullName>
    </submittedName>
</protein>
<comment type="caution">
    <text evidence="1">The sequence shown here is derived from an EMBL/GenBank/DDBJ whole genome shotgun (WGS) entry which is preliminary data.</text>
</comment>
<reference evidence="2" key="1">
    <citation type="journal article" date="2019" name="Int. J. Syst. Evol. Microbiol.">
        <title>The Global Catalogue of Microorganisms (GCM) 10K type strain sequencing project: providing services to taxonomists for standard genome sequencing and annotation.</title>
        <authorList>
            <consortium name="The Broad Institute Genomics Platform"/>
            <consortium name="The Broad Institute Genome Sequencing Center for Infectious Disease"/>
            <person name="Wu L."/>
            <person name="Ma J."/>
        </authorList>
    </citation>
    <scope>NUCLEOTIDE SEQUENCE [LARGE SCALE GENOMIC DNA]</scope>
    <source>
        <strain evidence="2">CGMCC 1.15480</strain>
    </source>
</reference>
<dbReference type="Proteomes" id="UP000597761">
    <property type="component" value="Unassembled WGS sequence"/>
</dbReference>
<keyword evidence="2" id="KW-1185">Reference proteome</keyword>
<evidence type="ECO:0000313" key="1">
    <source>
        <dbReference type="EMBL" id="GGC97159.1"/>
    </source>
</evidence>
<organism evidence="1 2">
    <name type="scientific">Tersicoccus solisilvae</name>
    <dbReference type="NCBI Taxonomy" id="1882339"/>
    <lineage>
        <taxon>Bacteria</taxon>
        <taxon>Bacillati</taxon>
        <taxon>Actinomycetota</taxon>
        <taxon>Actinomycetes</taxon>
        <taxon>Micrococcales</taxon>
        <taxon>Micrococcaceae</taxon>
        <taxon>Tersicoccus</taxon>
    </lineage>
</organism>
<proteinExistence type="predicted"/>
<accession>A0ABQ1PHC1</accession>
<evidence type="ECO:0000313" key="2">
    <source>
        <dbReference type="Proteomes" id="UP000597761"/>
    </source>
</evidence>
<sequence length="101" mass="11099">MEATEVSDVVLVQVEGTWSRCRVIIDGEPDDQRWQVGFANARDAWAHHAQDQPGIDGDPYDVVEGTLPKTDVADVVSLVQRYEGSSPVGGVEERWEHGPLA</sequence>
<gene>
    <name evidence="1" type="ORF">GCM10011512_25220</name>
</gene>
<name>A0ABQ1PHC1_9MICC</name>